<dbReference type="EMBL" id="VSSQ01084873">
    <property type="protein sequence ID" value="MPN32715.1"/>
    <property type="molecule type" value="Genomic_DNA"/>
</dbReference>
<name>A0A645H102_9ZZZZ</name>
<protein>
    <recommendedName>
        <fullName evidence="7">Citrate transporter-like domain-containing protein</fullName>
    </recommendedName>
</protein>
<dbReference type="AlphaFoldDB" id="A0A645H102"/>
<dbReference type="PANTHER" id="PTHR10283">
    <property type="entry name" value="SOLUTE CARRIER FAMILY 13 MEMBER"/>
    <property type="match status" value="1"/>
</dbReference>
<dbReference type="GO" id="GO:0005886">
    <property type="term" value="C:plasma membrane"/>
    <property type="evidence" value="ECO:0007669"/>
    <property type="project" value="TreeGrafter"/>
</dbReference>
<reference evidence="8" key="1">
    <citation type="submission" date="2019-08" db="EMBL/GenBank/DDBJ databases">
        <authorList>
            <person name="Kucharzyk K."/>
            <person name="Murdoch R.W."/>
            <person name="Higgins S."/>
            <person name="Loffler F."/>
        </authorList>
    </citation>
    <scope>NUCLEOTIDE SEQUENCE</scope>
</reference>
<feature type="domain" description="Citrate transporter-like" evidence="7">
    <location>
        <begin position="1"/>
        <end position="87"/>
    </location>
</feature>
<evidence type="ECO:0000256" key="6">
    <source>
        <dbReference type="SAM" id="Phobius"/>
    </source>
</evidence>
<feature type="transmembrane region" description="Helical" evidence="6">
    <location>
        <begin position="113"/>
        <end position="138"/>
    </location>
</feature>
<keyword evidence="2" id="KW-0813">Transport</keyword>
<feature type="transmembrane region" description="Helical" evidence="6">
    <location>
        <begin position="80"/>
        <end position="101"/>
    </location>
</feature>
<comment type="subcellular location">
    <subcellularLocation>
        <location evidence="1">Membrane</location>
        <topology evidence="1">Multi-pass membrane protein</topology>
    </subcellularLocation>
</comment>
<proteinExistence type="predicted"/>
<dbReference type="InterPro" id="IPR004680">
    <property type="entry name" value="Cit_transptr-like_dom"/>
</dbReference>
<keyword evidence="4 6" id="KW-1133">Transmembrane helix</keyword>
<organism evidence="8">
    <name type="scientific">bioreactor metagenome</name>
    <dbReference type="NCBI Taxonomy" id="1076179"/>
    <lineage>
        <taxon>unclassified sequences</taxon>
        <taxon>metagenomes</taxon>
        <taxon>ecological metagenomes</taxon>
    </lineage>
</organism>
<dbReference type="GO" id="GO:0022857">
    <property type="term" value="F:transmembrane transporter activity"/>
    <property type="evidence" value="ECO:0007669"/>
    <property type="project" value="TreeGrafter"/>
</dbReference>
<sequence>MFLFAGGLALGKLIISTGAAGKLAEYITLLPLTGGFGTILIFNLFSGLMTEVSSNTAAAAIVIPIVQNIVQTLSLNPIPYIYISIVGVNCAYMLPVSIRAIPVSYGLNPELMFRYGIILSLLTILITSIIGFLFMQYFPLFSIL</sequence>
<evidence type="ECO:0000256" key="5">
    <source>
        <dbReference type="ARBA" id="ARBA00023136"/>
    </source>
</evidence>
<gene>
    <name evidence="8" type="ORF">SDC9_180195</name>
</gene>
<accession>A0A645H102</accession>
<dbReference type="Pfam" id="PF03600">
    <property type="entry name" value="CitMHS"/>
    <property type="match status" value="1"/>
</dbReference>
<evidence type="ECO:0000256" key="1">
    <source>
        <dbReference type="ARBA" id="ARBA00004141"/>
    </source>
</evidence>
<evidence type="ECO:0000256" key="4">
    <source>
        <dbReference type="ARBA" id="ARBA00022989"/>
    </source>
</evidence>
<feature type="transmembrane region" description="Helical" evidence="6">
    <location>
        <begin position="57"/>
        <end position="74"/>
    </location>
</feature>
<feature type="transmembrane region" description="Helical" evidence="6">
    <location>
        <begin position="26"/>
        <end position="45"/>
    </location>
</feature>
<evidence type="ECO:0000256" key="2">
    <source>
        <dbReference type="ARBA" id="ARBA00022448"/>
    </source>
</evidence>
<keyword evidence="3 6" id="KW-0812">Transmembrane</keyword>
<evidence type="ECO:0000259" key="7">
    <source>
        <dbReference type="Pfam" id="PF03600"/>
    </source>
</evidence>
<keyword evidence="5 6" id="KW-0472">Membrane</keyword>
<comment type="caution">
    <text evidence="8">The sequence shown here is derived from an EMBL/GenBank/DDBJ whole genome shotgun (WGS) entry which is preliminary data.</text>
</comment>
<evidence type="ECO:0000313" key="8">
    <source>
        <dbReference type="EMBL" id="MPN32715.1"/>
    </source>
</evidence>
<evidence type="ECO:0000256" key="3">
    <source>
        <dbReference type="ARBA" id="ARBA00022692"/>
    </source>
</evidence>